<evidence type="ECO:0000313" key="2">
    <source>
        <dbReference type="Proteomes" id="UP000244677"/>
    </source>
</evidence>
<sequence>MSCDKTKTTYYENGKLKLIYNLNSFGKKEGLEKIFYPNGQILSLINYENGVWIDSIVKFDNDKAIASILKKDNGVFVLKNFTKGVVDSEGKVDSLLRPIGWWLFYKNHKVYKTEEKIIVENQSITNRRNIYQDSKIDSIRSDFYTLAIPSAIIKDKQYSFKLKYHFDETGEDKNLLGKTYYFLMMSNAINDDFSNLNRITLDTFVPIQKGEFIYNLGFRTVGDKKIRGIIEKSTMVNKNGKLIITKSRLFINEKLKIALQPLE</sequence>
<protein>
    <submittedName>
        <fullName evidence="1">Uncharacterized protein</fullName>
    </submittedName>
</protein>
<name>A0A2S1LPE0_9FLAO</name>
<evidence type="ECO:0000313" key="1">
    <source>
        <dbReference type="EMBL" id="AWG25604.1"/>
    </source>
</evidence>
<keyword evidence="2" id="KW-1185">Reference proteome</keyword>
<dbReference type="KEGG" id="fki:FK004_10360"/>
<accession>A0A2S1LPE0</accession>
<dbReference type="SUPFAM" id="SSF82185">
    <property type="entry name" value="Histone H3 K4-specific methyltransferase SET7/9 N-terminal domain"/>
    <property type="match status" value="1"/>
</dbReference>
<reference evidence="1 2" key="1">
    <citation type="submission" date="2017-04" db="EMBL/GenBank/DDBJ databases">
        <title>Complete genome sequence of Flavobacterium kingsejong AJ004.</title>
        <authorList>
            <person name="Lee P.C."/>
        </authorList>
    </citation>
    <scope>NUCLEOTIDE SEQUENCE [LARGE SCALE GENOMIC DNA]</scope>
    <source>
        <strain evidence="1 2">AJ004</strain>
    </source>
</reference>
<dbReference type="InterPro" id="IPR011652">
    <property type="entry name" value="MORN_2"/>
</dbReference>
<dbReference type="Gene3D" id="3.90.930.1">
    <property type="match status" value="1"/>
</dbReference>
<dbReference type="EMBL" id="CP020919">
    <property type="protein sequence ID" value="AWG25604.1"/>
    <property type="molecule type" value="Genomic_DNA"/>
</dbReference>
<gene>
    <name evidence="1" type="ORF">FK004_10360</name>
</gene>
<dbReference type="AlphaFoldDB" id="A0A2S1LPE0"/>
<proteinExistence type="predicted"/>
<dbReference type="Pfam" id="PF07661">
    <property type="entry name" value="MORN_2"/>
    <property type="match status" value="2"/>
</dbReference>
<dbReference type="Proteomes" id="UP000244677">
    <property type="component" value="Chromosome"/>
</dbReference>
<organism evidence="1 2">
    <name type="scientific">Flavobacterium kingsejongi</name>
    <dbReference type="NCBI Taxonomy" id="1678728"/>
    <lineage>
        <taxon>Bacteria</taxon>
        <taxon>Pseudomonadati</taxon>
        <taxon>Bacteroidota</taxon>
        <taxon>Flavobacteriia</taxon>
        <taxon>Flavobacteriales</taxon>
        <taxon>Flavobacteriaceae</taxon>
        <taxon>Flavobacterium</taxon>
    </lineage>
</organism>